<protein>
    <submittedName>
        <fullName evidence="13">Sodium/hydrogen exchanger like protein</fullName>
    </submittedName>
</protein>
<evidence type="ECO:0000256" key="6">
    <source>
        <dbReference type="ARBA" id="ARBA00023053"/>
    </source>
</evidence>
<name>A0AAD8PEC2_BABGI</name>
<keyword evidence="2" id="KW-0813">Transport</keyword>
<dbReference type="GO" id="GO:0005886">
    <property type="term" value="C:plasma membrane"/>
    <property type="evidence" value="ECO:0007669"/>
    <property type="project" value="UniProtKB-SubCell"/>
</dbReference>
<evidence type="ECO:0000256" key="11">
    <source>
        <dbReference type="SAM" id="Phobius"/>
    </source>
</evidence>
<feature type="transmembrane region" description="Helical" evidence="11">
    <location>
        <begin position="9"/>
        <end position="26"/>
    </location>
</feature>
<feature type="region of interest" description="Disordered" evidence="10">
    <location>
        <begin position="604"/>
        <end position="623"/>
    </location>
</feature>
<dbReference type="InterPro" id="IPR018422">
    <property type="entry name" value="Cation/H_exchanger_CPA1"/>
</dbReference>
<evidence type="ECO:0000256" key="8">
    <source>
        <dbReference type="ARBA" id="ARBA00023136"/>
    </source>
</evidence>
<evidence type="ECO:0000256" key="7">
    <source>
        <dbReference type="ARBA" id="ARBA00023065"/>
    </source>
</evidence>
<evidence type="ECO:0000256" key="10">
    <source>
        <dbReference type="SAM" id="MobiDB-lite"/>
    </source>
</evidence>
<proteinExistence type="predicted"/>
<sequence>MLATFRRKGIRLVCPLLILVFFYGIGRDEVFALPANTAETQPPVVITQAVAAAAGTSDGGAEKGKGGSSSDESKAGDGTSANLAAISDNVAQLVSLLCFIMFSCCFMQFLLSKINDRIPISIVCFIIGMVTYGVTLLFDGEKMTDPLSKALQTVRRMDSSVLYYIVLPILLYEATQDIEWYAFCNFIVGGISLAVVGVALQVLFLGYLFHYALNLTSGGYITTSFLLASILSSTDPVAVLSVLNGVNAHPKLSTIFNGESLINDGSSLLLFQFFYLLLVGKSQTYTYYAILFIKLLLLGPLLGVAIGIVVTMWLSLFRKHHMAQCLTLLTMGELAYFLAEYALNLSGPLAIVCYGIFIKAYGIIALDREAMEKHHHLVEGICMVANSAVFLISGALTVGMMKSYLQETSVGFGMCKLILVYFLVNLSRALMILLFIPLLSYIGYGINYKEFILLTWGGLRGALVLVLGLRLESDRNTPDKISDMLAFYISGNVVLIIIIQGLTFELLYRVLNPYPMKPFRKVYLLKVMHLIDYAFELEKGWLRDHWLFKDTDAVAKANKLVPLMASIKWNNTGSIEFDVPHVDDYFEPCIQLANSDTREDAVFEPQDETQNLTATPDESDEGDHEIIDLTEKDLELENVNAQGTVNTIDVAPEMRAHLENYTMLRKSSIKDMVDYNPTMYLRFLEHTFSTSQIEENNVIPYYESQPENELNKQVFHSEELLTPETPQRTDTDATINVENLYQRPLQKQLGNRSGVPLMDNNYSMFDNPEVQQVGGILCCPAEDRSRKSVKKDREGELYIMIFNAFSDMYNKLYKSGLIDGGSLLLLQNALDVASDFALRKLKKRSIAAWSAALAGLSDSAGRYVRGKMEDMGGFEFEWFVLYSMIERRMGRIDGCFNTRFLNFSQHNDVQSVLELLVAYIDVHQHLLDRGGRNLELLLEEKLLASYKRPIIRAKKYIATMKIRWPQHIGHGLVTMATCMMLRIKRDIVNEQSTQGLLLEEDRKKVVSILEEQLFRVATKHNRINVCKRFFRILFHHLTCQKGNNRK</sequence>
<feature type="compositionally biased region" description="Basic and acidic residues" evidence="10">
    <location>
        <begin position="60"/>
        <end position="75"/>
    </location>
</feature>
<feature type="transmembrane region" description="Helical" evidence="11">
    <location>
        <begin position="186"/>
        <end position="208"/>
    </location>
</feature>
<feature type="transmembrane region" description="Helical" evidence="11">
    <location>
        <begin position="418"/>
        <end position="439"/>
    </location>
</feature>
<dbReference type="GO" id="GO:0098719">
    <property type="term" value="P:sodium ion import across plasma membrane"/>
    <property type="evidence" value="ECO:0007669"/>
    <property type="project" value="TreeGrafter"/>
</dbReference>
<evidence type="ECO:0000256" key="3">
    <source>
        <dbReference type="ARBA" id="ARBA00022475"/>
    </source>
</evidence>
<feature type="transmembrane region" description="Helical" evidence="11">
    <location>
        <begin position="220"/>
        <end position="240"/>
    </location>
</feature>
<feature type="transmembrane region" description="Helical" evidence="11">
    <location>
        <begin position="90"/>
        <end position="111"/>
    </location>
</feature>
<dbReference type="PANTHER" id="PTHR10110:SF86">
    <property type="entry name" value="SODIUM_HYDROGEN EXCHANGER 7"/>
    <property type="match status" value="1"/>
</dbReference>
<gene>
    <name evidence="13" type="ORF">BgAZ_206530</name>
</gene>
<dbReference type="InterPro" id="IPR006153">
    <property type="entry name" value="Cation/H_exchanger_TM"/>
</dbReference>
<dbReference type="Pfam" id="PF00999">
    <property type="entry name" value="Na_H_Exchanger"/>
    <property type="match status" value="1"/>
</dbReference>
<dbReference type="AlphaFoldDB" id="A0AAD8PEC2"/>
<organism evidence="13 14">
    <name type="scientific">Babesia gibsoni</name>
    <dbReference type="NCBI Taxonomy" id="33632"/>
    <lineage>
        <taxon>Eukaryota</taxon>
        <taxon>Sar</taxon>
        <taxon>Alveolata</taxon>
        <taxon>Apicomplexa</taxon>
        <taxon>Aconoidasida</taxon>
        <taxon>Piroplasmida</taxon>
        <taxon>Babesiidae</taxon>
        <taxon>Babesia</taxon>
    </lineage>
</organism>
<evidence type="ECO:0000259" key="12">
    <source>
        <dbReference type="Pfam" id="PF00999"/>
    </source>
</evidence>
<keyword evidence="4 11" id="KW-0812">Transmembrane</keyword>
<dbReference type="Proteomes" id="UP001230268">
    <property type="component" value="Unassembled WGS sequence"/>
</dbReference>
<comment type="caution">
    <text evidence="13">The sequence shown here is derived from an EMBL/GenBank/DDBJ whole genome shotgun (WGS) entry which is preliminary data.</text>
</comment>
<keyword evidence="14" id="KW-1185">Reference proteome</keyword>
<evidence type="ECO:0000313" key="14">
    <source>
        <dbReference type="Proteomes" id="UP001230268"/>
    </source>
</evidence>
<keyword evidence="9" id="KW-0739">Sodium transport</keyword>
<feature type="transmembrane region" description="Helical" evidence="11">
    <location>
        <begin position="377"/>
        <end position="398"/>
    </location>
</feature>
<keyword evidence="5 11" id="KW-1133">Transmembrane helix</keyword>
<keyword evidence="8 11" id="KW-0472">Membrane</keyword>
<feature type="transmembrane region" description="Helical" evidence="11">
    <location>
        <begin position="345"/>
        <end position="365"/>
    </location>
</feature>
<evidence type="ECO:0000313" key="13">
    <source>
        <dbReference type="EMBL" id="KAK1443777.1"/>
    </source>
</evidence>
<evidence type="ECO:0000256" key="9">
    <source>
        <dbReference type="ARBA" id="ARBA00023201"/>
    </source>
</evidence>
<keyword evidence="3" id="KW-1003">Cell membrane</keyword>
<feature type="transmembrane region" description="Helical" evidence="11">
    <location>
        <begin position="489"/>
        <end position="511"/>
    </location>
</feature>
<dbReference type="GO" id="GO:0015386">
    <property type="term" value="F:potassium:proton antiporter activity"/>
    <property type="evidence" value="ECO:0007669"/>
    <property type="project" value="TreeGrafter"/>
</dbReference>
<dbReference type="GO" id="GO:0015385">
    <property type="term" value="F:sodium:proton antiporter activity"/>
    <property type="evidence" value="ECO:0007669"/>
    <property type="project" value="InterPro"/>
</dbReference>
<accession>A0AAD8PEC2</accession>
<feature type="transmembrane region" description="Helical" evidence="11">
    <location>
        <begin position="157"/>
        <end position="174"/>
    </location>
</feature>
<evidence type="ECO:0000256" key="4">
    <source>
        <dbReference type="ARBA" id="ARBA00022692"/>
    </source>
</evidence>
<dbReference type="EMBL" id="JAVEPI010000002">
    <property type="protein sequence ID" value="KAK1443777.1"/>
    <property type="molecule type" value="Genomic_DNA"/>
</dbReference>
<evidence type="ECO:0000256" key="2">
    <source>
        <dbReference type="ARBA" id="ARBA00022448"/>
    </source>
</evidence>
<dbReference type="PANTHER" id="PTHR10110">
    <property type="entry name" value="SODIUM/HYDROGEN EXCHANGER"/>
    <property type="match status" value="1"/>
</dbReference>
<evidence type="ECO:0000256" key="1">
    <source>
        <dbReference type="ARBA" id="ARBA00004651"/>
    </source>
</evidence>
<feature type="transmembrane region" description="Helical" evidence="11">
    <location>
        <begin position="118"/>
        <end position="137"/>
    </location>
</feature>
<evidence type="ECO:0000256" key="5">
    <source>
        <dbReference type="ARBA" id="ARBA00022989"/>
    </source>
</evidence>
<feature type="transmembrane region" description="Helical" evidence="11">
    <location>
        <begin position="285"/>
        <end position="314"/>
    </location>
</feature>
<feature type="transmembrane region" description="Helical" evidence="11">
    <location>
        <begin position="451"/>
        <end position="469"/>
    </location>
</feature>
<dbReference type="Gene3D" id="6.10.140.1330">
    <property type="match status" value="1"/>
</dbReference>
<keyword evidence="6" id="KW-0915">Sodium</keyword>
<reference evidence="13" key="1">
    <citation type="submission" date="2023-08" db="EMBL/GenBank/DDBJ databases">
        <title>Draft sequence of the Babesia gibsoni genome.</title>
        <authorList>
            <person name="Yamagishi J.Y."/>
            <person name="Xuan X.X."/>
        </authorList>
    </citation>
    <scope>NUCLEOTIDE SEQUENCE</scope>
    <source>
        <strain evidence="13">Azabu</strain>
    </source>
</reference>
<comment type="subcellular location">
    <subcellularLocation>
        <location evidence="1">Cell membrane</location>
        <topology evidence="1">Multi-pass membrane protein</topology>
    </subcellularLocation>
</comment>
<dbReference type="GO" id="GO:0051453">
    <property type="term" value="P:regulation of intracellular pH"/>
    <property type="evidence" value="ECO:0007669"/>
    <property type="project" value="TreeGrafter"/>
</dbReference>
<feature type="domain" description="Cation/H+ exchanger transmembrane" evidence="12">
    <location>
        <begin position="108"/>
        <end position="507"/>
    </location>
</feature>
<keyword evidence="7" id="KW-0406">Ion transport</keyword>
<feature type="region of interest" description="Disordered" evidence="10">
    <location>
        <begin position="56"/>
        <end position="75"/>
    </location>
</feature>
<feature type="transmembrane region" description="Helical" evidence="11">
    <location>
        <begin position="261"/>
        <end position="279"/>
    </location>
</feature>